<evidence type="ECO:0000259" key="3">
    <source>
        <dbReference type="Pfam" id="PF26245"/>
    </source>
</evidence>
<dbReference type="InterPro" id="IPR016024">
    <property type="entry name" value="ARM-type_fold"/>
</dbReference>
<dbReference type="GO" id="GO:0005737">
    <property type="term" value="C:cytoplasm"/>
    <property type="evidence" value="ECO:0007669"/>
    <property type="project" value="TreeGrafter"/>
</dbReference>
<dbReference type="Proteomes" id="UP000189513">
    <property type="component" value="Unassembled WGS sequence"/>
</dbReference>
<dbReference type="OMA" id="PHPKKPW"/>
<dbReference type="InterPro" id="IPR016441">
    <property type="entry name" value="Tti1"/>
</dbReference>
<dbReference type="Pfam" id="PF24181">
    <property type="entry name" value="TPR_TTI1_C"/>
    <property type="match status" value="1"/>
</dbReference>
<organism evidence="4 5">
    <name type="scientific">Cyberlindnera fabianii</name>
    <name type="common">Yeast</name>
    <name type="synonym">Hansenula fabianii</name>
    <dbReference type="NCBI Taxonomy" id="36022"/>
    <lineage>
        <taxon>Eukaryota</taxon>
        <taxon>Fungi</taxon>
        <taxon>Dikarya</taxon>
        <taxon>Ascomycota</taxon>
        <taxon>Saccharomycotina</taxon>
        <taxon>Saccharomycetes</taxon>
        <taxon>Phaffomycetales</taxon>
        <taxon>Phaffomycetaceae</taxon>
        <taxon>Cyberlindnera</taxon>
    </lineage>
</organism>
<evidence type="ECO:0000259" key="1">
    <source>
        <dbReference type="Pfam" id="PF24173"/>
    </source>
</evidence>
<gene>
    <name evidence="4" type="ORF">BON22_2600</name>
</gene>
<evidence type="ECO:0000313" key="5">
    <source>
        <dbReference type="Proteomes" id="UP000189513"/>
    </source>
</evidence>
<dbReference type="PANTHER" id="PTHR18460:SF3">
    <property type="entry name" value="TELO2-INTERACTING PROTEIN 1 HOMOLOG"/>
    <property type="match status" value="1"/>
</dbReference>
<dbReference type="PANTHER" id="PTHR18460">
    <property type="entry name" value="TEL2 INTERACTING PROTEIN 1 TTI1 FAMILY MEMBER"/>
    <property type="match status" value="1"/>
</dbReference>
<name>A0A1V2L7B7_CYBFA</name>
<feature type="domain" description="TTI1 C-terminal TPR" evidence="2">
    <location>
        <begin position="693"/>
        <end position="871"/>
    </location>
</feature>
<evidence type="ECO:0000259" key="2">
    <source>
        <dbReference type="Pfam" id="PF24181"/>
    </source>
</evidence>
<protein>
    <submittedName>
        <fullName evidence="4">TEL2-interacting protein 1</fullName>
    </submittedName>
</protein>
<dbReference type="InterPro" id="IPR057566">
    <property type="entry name" value="TPR_TTI1_N"/>
</dbReference>
<dbReference type="SUPFAM" id="SSF48371">
    <property type="entry name" value="ARM repeat"/>
    <property type="match status" value="1"/>
</dbReference>
<dbReference type="PIRSF" id="PIRSF005250">
    <property type="entry name" value="UCP005250"/>
    <property type="match status" value="1"/>
</dbReference>
<dbReference type="VEuPathDB" id="FungiDB:BON22_2600"/>
<dbReference type="InterPro" id="IPR052587">
    <property type="entry name" value="TELO2-interacting_protein_1"/>
</dbReference>
<comment type="caution">
    <text evidence="4">The sequence shown here is derived from an EMBL/GenBank/DDBJ whole genome shotgun (WGS) entry which is preliminary data.</text>
</comment>
<sequence>MPYVMAKQLFPLLTFLTGGAPNPKDNTEINAKSEELKQAGSAALEAIFTSLSVQKSAKLYDFFSNVENLPALGHGVTILLEFALNGKSIELQLQALEALRTLYVDVIHDGEIISYILPGNVSVLTKVISITGSKTHYTVIVKALSLLRTILKIVYNDEELEVNIKEVEAIEEIIEDPELTQITITEEGFKKVHRTNAWLKATSSQVKLALANIKKIYSHSKFEVRQELANLASMIVSHCVLSLNSSVSVAVDILAHLSNDDSVIVPREIFEPKVPQQKEILDKIITTELDTYVNTFNSVIQSPNEEKILSSISAIKFAAARSPNSFLLDKLTKSCVIELSDSLRRSQKKPKVISTSNDMTELILIAEDSSKLQVDNHKLAVFDTVMTPQVQLALSDLFQSLAQIKDPTQVINELLSMESQSLNERSIILWIVNNFMQGYVSKVAPHILSADFLTFGDDDDDDELVLLQKPEFVYSILDYSKSLLDELSEMDPTEAVVQANSIALDTIAVVQQLLKEEFRPELIDYLYPVVDSLASPSETVRQHALNTSLVIADELYGGSLESMIMENADYLIDAISVRLSNAMTTRSTAILAVCTKIAGFEIIDTFKDLMEILFSLIDNYHGYEDICIGFFLLFEIISDEIRKQYMSDYGMEKIESFESSSTYAPWGLKNIRQLVALLDKRNRDISELAATPLEDDVEDEINKPDSDDEDDVSGEIPDVHKEWTSLVPQDAYKLLQQITYYGERLLTHPSIKLRLQILRTYNKIIPILATAPDNLLPIVASIWAVVASMVTSPDPKIVLPASEVLEKMILYSGNFVMKRFLDMWVNLQKSPILVNAVRQSAHQQKVVLPGIEMKCYNSVVAMLVTALNTMGRSISDITTEHIIRSCIGVVPTEKFEQHADMAWCLKREVYGAESAPSCAKSHPKMFEIDGEPYHLV</sequence>
<dbReference type="Pfam" id="PF24173">
    <property type="entry name" value="TPR_TTI1_N"/>
    <property type="match status" value="1"/>
</dbReference>
<dbReference type="Pfam" id="PF26245">
    <property type="entry name" value="TPR_TTI1_2nd_yeast"/>
    <property type="match status" value="1"/>
</dbReference>
<reference evidence="5" key="1">
    <citation type="journal article" date="2017" name="Genome Announc.">
        <title>Genome sequences of Cyberlindnera fabianii 65, Pichia kudriavzevii 129, and Saccharomyces cerevisiae 131 isolated from fermented masau fruits in Zimbabwe.</title>
        <authorList>
            <person name="van Rijswijck I.M.H."/>
            <person name="Derks M.F.L."/>
            <person name="Abee T."/>
            <person name="de Ridder D."/>
            <person name="Smid E.J."/>
        </authorList>
    </citation>
    <scope>NUCLEOTIDE SEQUENCE [LARGE SCALE GENOMIC DNA]</scope>
    <source>
        <strain evidence="5">65</strain>
    </source>
</reference>
<dbReference type="InterPro" id="IPR059075">
    <property type="entry name" value="TPR_TTI1_2nd_yeast"/>
</dbReference>
<dbReference type="Pfam" id="PF21547">
    <property type="entry name" value="TTI1"/>
    <property type="match status" value="1"/>
</dbReference>
<dbReference type="EMBL" id="MPUK01000004">
    <property type="protein sequence ID" value="ONH67674.1"/>
    <property type="molecule type" value="Genomic_DNA"/>
</dbReference>
<dbReference type="AlphaFoldDB" id="A0A1V2L7B7"/>
<accession>A0A1V2L7B7</accession>
<dbReference type="InterPro" id="IPR049362">
    <property type="entry name" value="TTI1_rpt"/>
</dbReference>
<dbReference type="STRING" id="36022.A0A1V2L7B7"/>
<feature type="domain" description="TEL2-interacting protein 1 second TPR" evidence="3">
    <location>
        <begin position="291"/>
        <end position="524"/>
    </location>
</feature>
<feature type="domain" description="TTI1 N-terminal TPR" evidence="1">
    <location>
        <begin position="5"/>
        <end position="261"/>
    </location>
</feature>
<dbReference type="InterPro" id="IPR057567">
    <property type="entry name" value="TPR_TTI1_C"/>
</dbReference>
<proteinExistence type="predicted"/>
<evidence type="ECO:0000313" key="4">
    <source>
        <dbReference type="EMBL" id="ONH67674.1"/>
    </source>
</evidence>
<keyword evidence="5" id="KW-1185">Reference proteome</keyword>